<dbReference type="OrthoDB" id="443318at2759"/>
<evidence type="ECO:0000256" key="7">
    <source>
        <dbReference type="ARBA" id="ARBA00022801"/>
    </source>
</evidence>
<comment type="caution">
    <text evidence="15">The sequence shown here is derived from an EMBL/GenBank/DDBJ whole genome shotgun (WGS) entry which is preliminary data.</text>
</comment>
<comment type="catalytic activity">
    <reaction evidence="12">
        <text>Release of a C-terminal amino acid with broad specificity.</text>
        <dbReference type="EC" id="3.4.16.5"/>
    </reaction>
</comment>
<dbReference type="InterPro" id="IPR018202">
    <property type="entry name" value="Ser_caboxypep_ser_AS"/>
</dbReference>
<accession>A0A8H8RE66</accession>
<feature type="signal peptide" evidence="13">
    <location>
        <begin position="1"/>
        <end position="23"/>
    </location>
</feature>
<dbReference type="SUPFAM" id="SSF53474">
    <property type="entry name" value="alpha/beta-Hydrolases"/>
    <property type="match status" value="1"/>
</dbReference>
<keyword evidence="6 13" id="KW-0732">Signal</keyword>
<keyword evidence="7 13" id="KW-0378">Hydrolase</keyword>
<reference evidence="15 16" key="1">
    <citation type="submission" date="2018-05" db="EMBL/GenBank/DDBJ databases">
        <title>Genome sequencing and assembly of the regulated plant pathogen Lachnellula willkommii and related sister species for the development of diagnostic species identification markers.</title>
        <authorList>
            <person name="Giroux E."/>
            <person name="Bilodeau G."/>
        </authorList>
    </citation>
    <scope>NUCLEOTIDE SEQUENCE [LARGE SCALE GENOMIC DNA]</scope>
    <source>
        <strain evidence="15 16">CBS 160.35</strain>
    </source>
</reference>
<dbReference type="Gene3D" id="1.10.287.410">
    <property type="match status" value="1"/>
</dbReference>
<dbReference type="GO" id="GO:0000328">
    <property type="term" value="C:fungal-type vacuole lumen"/>
    <property type="evidence" value="ECO:0007669"/>
    <property type="project" value="UniProtKB-ARBA"/>
</dbReference>
<keyword evidence="10" id="KW-0325">Glycoprotein</keyword>
<evidence type="ECO:0000313" key="16">
    <source>
        <dbReference type="Proteomes" id="UP000443090"/>
    </source>
</evidence>
<dbReference type="PANTHER" id="PTHR11802">
    <property type="entry name" value="SERINE PROTEASE FAMILY S10 SERINE CARBOXYPEPTIDASE"/>
    <property type="match status" value="1"/>
</dbReference>
<evidence type="ECO:0000256" key="9">
    <source>
        <dbReference type="ARBA" id="ARBA00023157"/>
    </source>
</evidence>
<dbReference type="GO" id="GO:0004185">
    <property type="term" value="F:serine-type carboxypeptidase activity"/>
    <property type="evidence" value="ECO:0007669"/>
    <property type="project" value="UniProtKB-UniRule"/>
</dbReference>
<dbReference type="PRINTS" id="PR00724">
    <property type="entry name" value="CRBOXYPTASEC"/>
</dbReference>
<keyword evidence="9" id="KW-1015">Disulfide bond</keyword>
<evidence type="ECO:0000256" key="6">
    <source>
        <dbReference type="ARBA" id="ARBA00022729"/>
    </source>
</evidence>
<proteinExistence type="inferred from homology"/>
<dbReference type="Proteomes" id="UP000443090">
    <property type="component" value="Unassembled WGS sequence"/>
</dbReference>
<feature type="chain" id="PRO_5034325704" description="Carboxypeptidase" evidence="13">
    <location>
        <begin position="24"/>
        <end position="541"/>
    </location>
</feature>
<dbReference type="FunFam" id="1.10.287.410:FF:000001">
    <property type="entry name" value="Carboxypeptidase Y"/>
    <property type="match status" value="1"/>
</dbReference>
<evidence type="ECO:0000256" key="13">
    <source>
        <dbReference type="RuleBase" id="RU361156"/>
    </source>
</evidence>
<evidence type="ECO:0000256" key="2">
    <source>
        <dbReference type="ARBA" id="ARBA00009431"/>
    </source>
</evidence>
<evidence type="ECO:0000256" key="11">
    <source>
        <dbReference type="ARBA" id="ARBA00025622"/>
    </source>
</evidence>
<evidence type="ECO:0000256" key="10">
    <source>
        <dbReference type="ARBA" id="ARBA00023180"/>
    </source>
</evidence>
<evidence type="ECO:0000256" key="12">
    <source>
        <dbReference type="ARBA" id="ARBA00052076"/>
    </source>
</evidence>
<protein>
    <recommendedName>
        <fullName evidence="13">Carboxypeptidase</fullName>
        <ecNumber evidence="13">3.4.16.-</ecNumber>
    </recommendedName>
</protein>
<dbReference type="GO" id="GO:0006508">
    <property type="term" value="P:proteolysis"/>
    <property type="evidence" value="ECO:0007669"/>
    <property type="project" value="UniProtKB-KW"/>
</dbReference>
<gene>
    <name evidence="15" type="primary">CPYA</name>
    <name evidence="15" type="ORF">LOCC1_G008268</name>
</gene>
<dbReference type="AlphaFoldDB" id="A0A8H8RE66"/>
<dbReference type="EMBL" id="QGMI01001537">
    <property type="protein sequence ID" value="TVY32886.1"/>
    <property type="molecule type" value="Genomic_DNA"/>
</dbReference>
<keyword evidence="3" id="KW-0926">Vacuole</keyword>
<evidence type="ECO:0000256" key="4">
    <source>
        <dbReference type="ARBA" id="ARBA00022645"/>
    </source>
</evidence>
<dbReference type="InterPro" id="IPR008442">
    <property type="entry name" value="Propeptide_carboxypepY"/>
</dbReference>
<dbReference type="InterPro" id="IPR029058">
    <property type="entry name" value="AB_hydrolase_fold"/>
</dbReference>
<dbReference type="InterPro" id="IPR001563">
    <property type="entry name" value="Peptidase_S10"/>
</dbReference>
<evidence type="ECO:0000256" key="3">
    <source>
        <dbReference type="ARBA" id="ARBA00022554"/>
    </source>
</evidence>
<keyword evidence="5 13" id="KW-0645">Protease</keyword>
<evidence type="ECO:0000313" key="15">
    <source>
        <dbReference type="EMBL" id="TVY32886.1"/>
    </source>
</evidence>
<keyword evidence="16" id="KW-1185">Reference proteome</keyword>
<keyword evidence="4 13" id="KW-0121">Carboxypeptidase</keyword>
<sequence length="541" mass="60087">MQLLASTLLLGAVSAVSPQQVLGDSFPQQPLQQAAKPVSDAWTKGLHAFGDKMKGMTAEAKATWDDVAMLFPEAMDKATFFSSPKPHTKRPASTWDYTLKGADVQSVWVENSRGEKERDIDGKLDSYNLRAKKVDPSKLGVDTVKQYSGYLDDEENDKHLFYWFFESRNDPKNDPVILWLNGGPGCSSLTGLFLELGPSSIDKNLKLHSNPYAWNANASVIFLDQPVNVGYSYSGSAVSNTIAAGKDVYALLTLFFKQFPEYAKQDFHIAGESYAGHYIPVFTSEILSHKKRNINLKSVLIGNGLTDGLTQYEHYKPMACGKGGYPAVLDDGQCQAMENALPRCQSLIQNCYDSESVWSCVPASIYCNNAMIGPYQQTGQNVYDVRGKCEDSSNLCYSALGWISEYLNKADVQAELGVEVSSYDSCNFDINRNFSSRPFHRLVPGILEQIPVLIYAGDADFICNWLGNQAWTNALEWPGQKDFNKATIKDLTLDSGDKFGKVKHSGNFTFMQIFGAGHMVPMDQPEASLDFLNRWVSGEWF</sequence>
<dbReference type="Gene3D" id="3.40.50.1820">
    <property type="entry name" value="alpha/beta hydrolase"/>
    <property type="match status" value="1"/>
</dbReference>
<dbReference type="Pfam" id="PF00450">
    <property type="entry name" value="Peptidase_S10"/>
    <property type="match status" value="1"/>
</dbReference>
<dbReference type="PANTHER" id="PTHR11802:SF113">
    <property type="entry name" value="SERINE CARBOXYPEPTIDASE CTSA-4.1"/>
    <property type="match status" value="1"/>
</dbReference>
<dbReference type="PROSITE" id="PS00131">
    <property type="entry name" value="CARBOXYPEPT_SER_SER"/>
    <property type="match status" value="1"/>
</dbReference>
<comment type="similarity">
    <text evidence="2 13">Belongs to the peptidase S10 family.</text>
</comment>
<organism evidence="15 16">
    <name type="scientific">Lachnellula occidentalis</name>
    <dbReference type="NCBI Taxonomy" id="215460"/>
    <lineage>
        <taxon>Eukaryota</taxon>
        <taxon>Fungi</taxon>
        <taxon>Dikarya</taxon>
        <taxon>Ascomycota</taxon>
        <taxon>Pezizomycotina</taxon>
        <taxon>Leotiomycetes</taxon>
        <taxon>Helotiales</taxon>
        <taxon>Lachnaceae</taxon>
        <taxon>Lachnellula</taxon>
    </lineage>
</organism>
<name>A0A8H8RE66_9HELO</name>
<evidence type="ECO:0000256" key="5">
    <source>
        <dbReference type="ARBA" id="ARBA00022670"/>
    </source>
</evidence>
<evidence type="ECO:0000256" key="1">
    <source>
        <dbReference type="ARBA" id="ARBA00004116"/>
    </source>
</evidence>
<evidence type="ECO:0000259" key="14">
    <source>
        <dbReference type="Pfam" id="PF05388"/>
    </source>
</evidence>
<evidence type="ECO:0000256" key="8">
    <source>
        <dbReference type="ARBA" id="ARBA00023145"/>
    </source>
</evidence>
<dbReference type="EC" id="3.4.16.-" evidence="13"/>
<dbReference type="Pfam" id="PF05388">
    <property type="entry name" value="Carbpep_Y_N"/>
    <property type="match status" value="1"/>
</dbReference>
<feature type="domain" description="Propeptide carboxypeptidase Y" evidence="14">
    <location>
        <begin position="28"/>
        <end position="105"/>
    </location>
</feature>
<keyword evidence="8" id="KW-0865">Zymogen</keyword>
<comment type="subcellular location">
    <subcellularLocation>
        <location evidence="1">Vacuole</location>
    </subcellularLocation>
</comment>
<comment type="function">
    <text evidence="11">Vacuolar carboxypeptidase involved in degradation of small peptides. Digests preferentially peptides containing an aliphatic or hydrophobic residue in P1' position, as well as methionine, leucine or phenylalanine in P1 position of ester substrate.</text>
</comment>